<dbReference type="PANTHER" id="PTHR41913:SF1">
    <property type="entry name" value="DUF1684 DOMAIN-CONTAINING PROTEIN"/>
    <property type="match status" value="1"/>
</dbReference>
<name>A0A949JP75_9ACTN</name>
<dbReference type="EMBL" id="JAELVF020000001">
    <property type="protein sequence ID" value="MBU7599799.1"/>
    <property type="molecule type" value="Genomic_DNA"/>
</dbReference>
<dbReference type="InterPro" id="IPR012467">
    <property type="entry name" value="DUF1684"/>
</dbReference>
<gene>
    <name evidence="1" type="ORF">JGS22_019760</name>
</gene>
<organism evidence="1 2">
    <name type="scientific">Streptomyces tardus</name>
    <dbReference type="NCBI Taxonomy" id="2780544"/>
    <lineage>
        <taxon>Bacteria</taxon>
        <taxon>Bacillati</taxon>
        <taxon>Actinomycetota</taxon>
        <taxon>Actinomycetes</taxon>
        <taxon>Kitasatosporales</taxon>
        <taxon>Streptomycetaceae</taxon>
        <taxon>Streptomyces</taxon>
    </lineage>
</organism>
<sequence length="265" mass="28544">MTTEEEAVRRAWQEWHQQRLDVVRAPYGPLSVTGTHWLAGADAEGRLADVPGRWFPSGDGVRVHADILEGLVHRGEPLVGGVLLVPDADDPAATRLAHGERRWELLRREGEWAVRVHDPDAAARRAFSGVRTTPFDPRWALRGTFRPYGERRTVRVANADGRERGLELAGSVEFVLPGGGSAGLRVSSVGSGALWAVFADATSGGTSCRFRFLRTGVPAGDGGVTVDFNRSTLPPCAFSDHFLCPFPPPGNTLGVPVPAGERDVA</sequence>
<comment type="caution">
    <text evidence="1">The sequence shown here is derived from an EMBL/GenBank/DDBJ whole genome shotgun (WGS) entry which is preliminary data.</text>
</comment>
<dbReference type="Pfam" id="PF07920">
    <property type="entry name" value="DUF1684"/>
    <property type="match status" value="1"/>
</dbReference>
<evidence type="ECO:0000313" key="2">
    <source>
        <dbReference type="Proteomes" id="UP000694501"/>
    </source>
</evidence>
<accession>A0A949JP75</accession>
<dbReference type="PANTHER" id="PTHR41913">
    <property type="entry name" value="DUF1684 DOMAIN-CONTAINING PROTEIN"/>
    <property type="match status" value="1"/>
</dbReference>
<keyword evidence="2" id="KW-1185">Reference proteome</keyword>
<proteinExistence type="predicted"/>
<protein>
    <submittedName>
        <fullName evidence="1">DUF1684 domain-containing protein</fullName>
    </submittedName>
</protein>
<reference evidence="1" key="1">
    <citation type="submission" date="2021-06" db="EMBL/GenBank/DDBJ databases">
        <title>Sequencing of actinobacteria type strains.</title>
        <authorList>
            <person name="Nguyen G.-S."/>
            <person name="Wentzel A."/>
        </authorList>
    </citation>
    <scope>NUCLEOTIDE SEQUENCE</scope>
    <source>
        <strain evidence="1">P38-E01</strain>
    </source>
</reference>
<dbReference type="AlphaFoldDB" id="A0A949JP75"/>
<evidence type="ECO:0000313" key="1">
    <source>
        <dbReference type="EMBL" id="MBU7599799.1"/>
    </source>
</evidence>
<dbReference type="Proteomes" id="UP000694501">
    <property type="component" value="Unassembled WGS sequence"/>
</dbReference>
<dbReference type="RefSeq" id="WP_211043613.1">
    <property type="nucleotide sequence ID" value="NZ_JAELVF020000001.1"/>
</dbReference>